<reference evidence="8 9" key="1">
    <citation type="submission" date="2021-06" db="EMBL/GenBank/DDBJ databases">
        <title>Genome-based taxonomic framework of Microbacterium strains isolated from marine environment, the description of four new species and reclassification of four preexisting species.</title>
        <authorList>
            <person name="Lee S.D."/>
            <person name="Kim S.-M."/>
            <person name="Byeon Y.-S."/>
            <person name="Yang H.L."/>
            <person name="Kim I.S."/>
        </authorList>
    </citation>
    <scope>NUCLEOTIDE SEQUENCE [LARGE SCALE GENOMIC DNA]</scope>
    <source>
        <strain evidence="8 9">KACC 14465</strain>
    </source>
</reference>
<dbReference type="InterPro" id="IPR044770">
    <property type="entry name" value="MFS_spinster-like"/>
</dbReference>
<evidence type="ECO:0000313" key="9">
    <source>
        <dbReference type="Proteomes" id="UP001215097"/>
    </source>
</evidence>
<feature type="transmembrane region" description="Helical" evidence="6">
    <location>
        <begin position="127"/>
        <end position="150"/>
    </location>
</feature>
<dbReference type="PANTHER" id="PTHR23505">
    <property type="entry name" value="SPINSTER"/>
    <property type="match status" value="1"/>
</dbReference>
<feature type="transmembrane region" description="Helical" evidence="6">
    <location>
        <begin position="415"/>
        <end position="436"/>
    </location>
</feature>
<evidence type="ECO:0000256" key="1">
    <source>
        <dbReference type="ARBA" id="ARBA00004651"/>
    </source>
</evidence>
<feature type="transmembrane region" description="Helical" evidence="6">
    <location>
        <begin position="162"/>
        <end position="181"/>
    </location>
</feature>
<keyword evidence="4 6" id="KW-1133">Transmembrane helix</keyword>
<feature type="transmembrane region" description="Helical" evidence="6">
    <location>
        <begin position="193"/>
        <end position="213"/>
    </location>
</feature>
<feature type="transmembrane region" description="Helical" evidence="6">
    <location>
        <begin position="281"/>
        <end position="300"/>
    </location>
</feature>
<evidence type="ECO:0000259" key="7">
    <source>
        <dbReference type="PROSITE" id="PS50850"/>
    </source>
</evidence>
<dbReference type="RefSeq" id="WP_282214999.1">
    <property type="nucleotide sequence ID" value="NZ_BAAAUN010000001.1"/>
</dbReference>
<evidence type="ECO:0000256" key="5">
    <source>
        <dbReference type="ARBA" id="ARBA00023136"/>
    </source>
</evidence>
<name>A0ABY7XS24_MICLT</name>
<feature type="transmembrane region" description="Helical" evidence="6">
    <location>
        <begin position="346"/>
        <end position="363"/>
    </location>
</feature>
<keyword evidence="2" id="KW-0813">Transport</keyword>
<protein>
    <submittedName>
        <fullName evidence="8">MFS transporter</fullName>
    </submittedName>
</protein>
<feature type="transmembrane region" description="Helical" evidence="6">
    <location>
        <begin position="254"/>
        <end position="275"/>
    </location>
</feature>
<dbReference type="InterPro" id="IPR020846">
    <property type="entry name" value="MFS_dom"/>
</dbReference>
<organism evidence="8 9">
    <name type="scientific">Microbacterium luteolum</name>
    <name type="common">Aureobacterium luteolum</name>
    <dbReference type="NCBI Taxonomy" id="69367"/>
    <lineage>
        <taxon>Bacteria</taxon>
        <taxon>Bacillati</taxon>
        <taxon>Actinomycetota</taxon>
        <taxon>Actinomycetes</taxon>
        <taxon>Micrococcales</taxon>
        <taxon>Microbacteriaceae</taxon>
        <taxon>Microbacterium</taxon>
    </lineage>
</organism>
<evidence type="ECO:0000313" key="8">
    <source>
        <dbReference type="EMBL" id="WDM44847.1"/>
    </source>
</evidence>
<dbReference type="SUPFAM" id="SSF103473">
    <property type="entry name" value="MFS general substrate transporter"/>
    <property type="match status" value="1"/>
</dbReference>
<feature type="transmembrane region" description="Helical" evidence="6">
    <location>
        <begin position="321"/>
        <end position="340"/>
    </location>
</feature>
<dbReference type="InterPro" id="IPR011701">
    <property type="entry name" value="MFS"/>
</dbReference>
<evidence type="ECO:0000256" key="4">
    <source>
        <dbReference type="ARBA" id="ARBA00022989"/>
    </source>
</evidence>
<comment type="subcellular location">
    <subcellularLocation>
        <location evidence="1">Cell membrane</location>
        <topology evidence="1">Multi-pass membrane protein</topology>
    </subcellularLocation>
</comment>
<dbReference type="EMBL" id="CP078075">
    <property type="protein sequence ID" value="WDM44847.1"/>
    <property type="molecule type" value="Genomic_DNA"/>
</dbReference>
<keyword evidence="5 6" id="KW-0472">Membrane</keyword>
<dbReference type="Pfam" id="PF07690">
    <property type="entry name" value="MFS_1"/>
    <property type="match status" value="1"/>
</dbReference>
<evidence type="ECO:0000256" key="6">
    <source>
        <dbReference type="SAM" id="Phobius"/>
    </source>
</evidence>
<dbReference type="InterPro" id="IPR036259">
    <property type="entry name" value="MFS_trans_sf"/>
</dbReference>
<accession>A0ABY7XS24</accession>
<feature type="transmembrane region" description="Helical" evidence="6">
    <location>
        <begin position="103"/>
        <end position="121"/>
    </location>
</feature>
<feature type="transmembrane region" description="Helical" evidence="6">
    <location>
        <begin position="384"/>
        <end position="403"/>
    </location>
</feature>
<feature type="transmembrane region" description="Helical" evidence="6">
    <location>
        <begin position="74"/>
        <end position="96"/>
    </location>
</feature>
<gene>
    <name evidence="8" type="ORF">KV395_17035</name>
</gene>
<evidence type="ECO:0000256" key="3">
    <source>
        <dbReference type="ARBA" id="ARBA00022692"/>
    </source>
</evidence>
<dbReference type="Gene3D" id="1.20.1250.20">
    <property type="entry name" value="MFS general substrate transporter like domains"/>
    <property type="match status" value="1"/>
</dbReference>
<proteinExistence type="predicted"/>
<feature type="domain" description="Major facilitator superfamily (MFS) profile" evidence="7">
    <location>
        <begin position="38"/>
        <end position="440"/>
    </location>
</feature>
<keyword evidence="9" id="KW-1185">Reference proteome</keyword>
<dbReference type="Proteomes" id="UP001215097">
    <property type="component" value="Chromosome"/>
</dbReference>
<dbReference type="PROSITE" id="PS50850">
    <property type="entry name" value="MFS"/>
    <property type="match status" value="1"/>
</dbReference>
<evidence type="ECO:0000256" key="2">
    <source>
        <dbReference type="ARBA" id="ARBA00022448"/>
    </source>
</evidence>
<dbReference type="PANTHER" id="PTHR23505:SF52">
    <property type="entry name" value="MAJOR FACILITATOR SUPERFAMILY PROTEIN"/>
    <property type="match status" value="1"/>
</dbReference>
<sequence length="458" mass="49223">MPPTPVTETISADGVAEATPTATLRAARATRTPHRWRNLFTLTGVTVIDNAESGLTETLFPAIAQALQLSNSHLGILSAVGKLAAMPFGPGWVWLASRTSRRFVLSMTTALAGAFGIAAGFSQGFAMLLVFNVLMSVVLVGGHPIANAVISDSFDDRNRGKAVGLFYGGIALCSAMLGPLIAQFTHLEDGWRWGMWVLGALCFLASAAVFVFFKDPGVGASEPQLVDLTAEQRASRRPTLRAVMSLFRTPTFTIMLLSRLLSGHLLIIVFGVQFLVTERGFSTAVAAIVLLPFGVSYLVGTVGGGMIASLLDRVVRDRGRVIILQTAQIMFAVAAFFGTQFDHANIGIYAAFWAVLGFSQGLNPGVNRPIIMAVTLPELRGQALAIYLTIFEAIGWAIFTLTAGALADLVGLQAVFLWLMVALMLVNAVVLTSLYFTYPRDVRRVDAILEQRRQEQIG</sequence>
<keyword evidence="3 6" id="KW-0812">Transmembrane</keyword>